<evidence type="ECO:0008006" key="3">
    <source>
        <dbReference type="Google" id="ProtNLM"/>
    </source>
</evidence>
<dbReference type="AlphaFoldDB" id="A0A1Y2C547"/>
<feature type="non-terminal residue" evidence="1">
    <location>
        <position position="1"/>
    </location>
</feature>
<name>A0A1Y2C547_9FUNG</name>
<dbReference type="OrthoDB" id="2114246at2759"/>
<dbReference type="PANTHER" id="PTHR28037">
    <property type="entry name" value="ALCOHOL O-ACETYLTRANSFERASE 1-RELATED"/>
    <property type="match status" value="1"/>
</dbReference>
<reference evidence="1 2" key="1">
    <citation type="submission" date="2016-07" db="EMBL/GenBank/DDBJ databases">
        <title>Pervasive Adenine N6-methylation of Active Genes in Fungi.</title>
        <authorList>
            <consortium name="DOE Joint Genome Institute"/>
            <person name="Mondo S.J."/>
            <person name="Dannebaum R.O."/>
            <person name="Kuo R.C."/>
            <person name="Labutti K."/>
            <person name="Haridas S."/>
            <person name="Kuo A."/>
            <person name="Salamov A."/>
            <person name="Ahrendt S.R."/>
            <person name="Lipzen A."/>
            <person name="Sullivan W."/>
            <person name="Andreopoulos W.B."/>
            <person name="Clum A."/>
            <person name="Lindquist E."/>
            <person name="Daum C."/>
            <person name="Ramamoorthy G.K."/>
            <person name="Gryganskyi A."/>
            <person name="Culley D."/>
            <person name="Magnuson J.K."/>
            <person name="James T.Y."/>
            <person name="O'Malley M.A."/>
            <person name="Stajich J.E."/>
            <person name="Spatafora J.W."/>
            <person name="Visel A."/>
            <person name="Grigoriev I.V."/>
        </authorList>
    </citation>
    <scope>NUCLEOTIDE SEQUENCE [LARGE SCALE GENOMIC DNA]</scope>
    <source>
        <strain evidence="1 2">JEL800</strain>
    </source>
</reference>
<evidence type="ECO:0000313" key="1">
    <source>
        <dbReference type="EMBL" id="ORY42170.1"/>
    </source>
</evidence>
<dbReference type="InterPro" id="IPR052058">
    <property type="entry name" value="Alcohol_O-acetyltransferase"/>
</dbReference>
<sequence>HATEFTNFAYSLTLSISANEAEKRLPLVLERVSNEHPNLGSRIAVSATNTNTKPELVFERRPCNGASIDGVVQTELATPFHVFRRGLARVVVVGNSDLDDRGRVGLVFVFSHAAFDGAVAAQIVFRCIKGLLNKDTTEEGGKEWTWTKFIGFILNLLGLYYFIFKSKPVLLKQTPVPSQDDTQSLFENLRQTNGIEEHALHSQLTLCTTTSFNAQETSHIIQRAKTLKVSVTSLLCGAMGAAFAHPSLLPTSTLPESKRHKPQISLLAGLAVNGRPARHIPSTTDGAFNYILLLPHVSISQTSDLTTETDIQSLMIFQDLRTRLARNEPFHLARFLPVPSTVAAKWKDEGAQSVGFTPKMYQLAPVKAKTDTPVAYTLSNVGNFNQDFGDAVQDFRMVSTMRTDINTRRVEVGVVTLDGRMTVTLSWLNGMVGDEQLSLLKERFLSGLMG</sequence>
<accession>A0A1Y2C547</accession>
<dbReference type="PANTHER" id="PTHR28037:SF1">
    <property type="entry name" value="ALCOHOL O-ACETYLTRANSFERASE 1-RELATED"/>
    <property type="match status" value="1"/>
</dbReference>
<comment type="caution">
    <text evidence="1">The sequence shown here is derived from an EMBL/GenBank/DDBJ whole genome shotgun (WGS) entry which is preliminary data.</text>
</comment>
<dbReference type="Proteomes" id="UP000193642">
    <property type="component" value="Unassembled WGS sequence"/>
</dbReference>
<proteinExistence type="predicted"/>
<organism evidence="1 2">
    <name type="scientific">Rhizoclosmatium globosum</name>
    <dbReference type="NCBI Taxonomy" id="329046"/>
    <lineage>
        <taxon>Eukaryota</taxon>
        <taxon>Fungi</taxon>
        <taxon>Fungi incertae sedis</taxon>
        <taxon>Chytridiomycota</taxon>
        <taxon>Chytridiomycota incertae sedis</taxon>
        <taxon>Chytridiomycetes</taxon>
        <taxon>Chytridiales</taxon>
        <taxon>Chytriomycetaceae</taxon>
        <taxon>Rhizoclosmatium</taxon>
    </lineage>
</organism>
<dbReference type="EMBL" id="MCGO01000029">
    <property type="protein sequence ID" value="ORY42170.1"/>
    <property type="molecule type" value="Genomic_DNA"/>
</dbReference>
<dbReference type="SUPFAM" id="SSF52777">
    <property type="entry name" value="CoA-dependent acyltransferases"/>
    <property type="match status" value="1"/>
</dbReference>
<evidence type="ECO:0000313" key="2">
    <source>
        <dbReference type="Proteomes" id="UP000193642"/>
    </source>
</evidence>
<keyword evidence="2" id="KW-1185">Reference proteome</keyword>
<protein>
    <recommendedName>
        <fullName evidence="3">Alcohol acetyltransferase</fullName>
    </recommendedName>
</protein>
<gene>
    <name evidence="1" type="ORF">BCR33DRAFT_718370</name>
</gene>